<evidence type="ECO:0000259" key="5">
    <source>
        <dbReference type="PROSITE" id="PS50977"/>
    </source>
</evidence>
<dbReference type="InterPro" id="IPR050109">
    <property type="entry name" value="HTH-type_TetR-like_transc_reg"/>
</dbReference>
<keyword evidence="1" id="KW-0805">Transcription regulation</keyword>
<evidence type="ECO:0000313" key="7">
    <source>
        <dbReference type="Proteomes" id="UP000282674"/>
    </source>
</evidence>
<proteinExistence type="predicted"/>
<dbReference type="GO" id="GO:0003700">
    <property type="term" value="F:DNA-binding transcription factor activity"/>
    <property type="evidence" value="ECO:0007669"/>
    <property type="project" value="TreeGrafter"/>
</dbReference>
<keyword evidence="3" id="KW-0804">Transcription</keyword>
<dbReference type="Gene3D" id="1.10.357.10">
    <property type="entry name" value="Tetracycline Repressor, domain 2"/>
    <property type="match status" value="1"/>
</dbReference>
<keyword evidence="2 4" id="KW-0238">DNA-binding</keyword>
<reference evidence="6 7" key="1">
    <citation type="submission" date="2018-10" db="EMBL/GenBank/DDBJ databases">
        <title>Isolation from soil.</title>
        <authorList>
            <person name="Hu J."/>
        </authorList>
    </citation>
    <scope>NUCLEOTIDE SEQUENCE [LARGE SCALE GENOMIC DNA]</scope>
    <source>
        <strain evidence="6 7">NEAU-Ht49</strain>
    </source>
</reference>
<dbReference type="SUPFAM" id="SSF48498">
    <property type="entry name" value="Tetracyclin repressor-like, C-terminal domain"/>
    <property type="match status" value="1"/>
</dbReference>
<dbReference type="InterPro" id="IPR001647">
    <property type="entry name" value="HTH_TetR"/>
</dbReference>
<gene>
    <name evidence="6" type="ORF">EBO15_08340</name>
</gene>
<dbReference type="PANTHER" id="PTHR30055:SF234">
    <property type="entry name" value="HTH-TYPE TRANSCRIPTIONAL REGULATOR BETI"/>
    <property type="match status" value="1"/>
</dbReference>
<evidence type="ECO:0000256" key="4">
    <source>
        <dbReference type="PROSITE-ProRule" id="PRU00335"/>
    </source>
</evidence>
<evidence type="ECO:0000256" key="1">
    <source>
        <dbReference type="ARBA" id="ARBA00023015"/>
    </source>
</evidence>
<dbReference type="PANTHER" id="PTHR30055">
    <property type="entry name" value="HTH-TYPE TRANSCRIPTIONAL REGULATOR RUTR"/>
    <property type="match status" value="1"/>
</dbReference>
<protein>
    <submittedName>
        <fullName evidence="6">TetR/AcrR family transcriptional regulator</fullName>
    </submittedName>
</protein>
<dbReference type="Pfam" id="PF00440">
    <property type="entry name" value="TetR_N"/>
    <property type="match status" value="1"/>
</dbReference>
<organism evidence="6 7">
    <name type="scientific">Actinomadura harenae</name>
    <dbReference type="NCBI Taxonomy" id="2483351"/>
    <lineage>
        <taxon>Bacteria</taxon>
        <taxon>Bacillati</taxon>
        <taxon>Actinomycetota</taxon>
        <taxon>Actinomycetes</taxon>
        <taxon>Streptosporangiales</taxon>
        <taxon>Thermomonosporaceae</taxon>
        <taxon>Actinomadura</taxon>
    </lineage>
</organism>
<dbReference type="AlphaFoldDB" id="A0A3M2M840"/>
<dbReference type="EMBL" id="RFFG01000011">
    <property type="protein sequence ID" value="RMI45984.1"/>
    <property type="molecule type" value="Genomic_DNA"/>
</dbReference>
<evidence type="ECO:0000256" key="3">
    <source>
        <dbReference type="ARBA" id="ARBA00023163"/>
    </source>
</evidence>
<feature type="DNA-binding region" description="H-T-H motif" evidence="4">
    <location>
        <begin position="99"/>
        <end position="118"/>
    </location>
</feature>
<feature type="domain" description="HTH tetR-type" evidence="5">
    <location>
        <begin position="76"/>
        <end position="136"/>
    </location>
</feature>
<dbReference type="GO" id="GO:0000976">
    <property type="term" value="F:transcription cis-regulatory region binding"/>
    <property type="evidence" value="ECO:0007669"/>
    <property type="project" value="TreeGrafter"/>
</dbReference>
<name>A0A3M2M840_9ACTN</name>
<keyword evidence="7" id="KW-1185">Reference proteome</keyword>
<dbReference type="PRINTS" id="PR00455">
    <property type="entry name" value="HTHTETR"/>
</dbReference>
<dbReference type="SUPFAM" id="SSF46689">
    <property type="entry name" value="Homeodomain-like"/>
    <property type="match status" value="1"/>
</dbReference>
<comment type="caution">
    <text evidence="6">The sequence shown here is derived from an EMBL/GenBank/DDBJ whole genome shotgun (WGS) entry which is preliminary data.</text>
</comment>
<evidence type="ECO:0000256" key="2">
    <source>
        <dbReference type="ARBA" id="ARBA00023125"/>
    </source>
</evidence>
<accession>A0A3M2M840</accession>
<evidence type="ECO:0000313" key="6">
    <source>
        <dbReference type="EMBL" id="RMI45984.1"/>
    </source>
</evidence>
<dbReference type="Proteomes" id="UP000282674">
    <property type="component" value="Unassembled WGS sequence"/>
</dbReference>
<dbReference type="PROSITE" id="PS50977">
    <property type="entry name" value="HTH_TETR_2"/>
    <property type="match status" value="1"/>
</dbReference>
<dbReference type="InterPro" id="IPR036271">
    <property type="entry name" value="Tet_transcr_reg_TetR-rel_C_sf"/>
</dbReference>
<dbReference type="InterPro" id="IPR009057">
    <property type="entry name" value="Homeodomain-like_sf"/>
</dbReference>
<sequence>MLPAALGERGLEAVDGAGGGGVMLDDQGSHAHIVRPRTKSLPGHLGQTHTRTSRIPFARPPGLRSAWFAVNIYFMTDSRTTLLDAAAEEFARHGFKGARVQEIVRRAGVNERMIYHHFGNKEGLYRATILELRRRTGELWTPVLAEAAAMDPVPGVRRALQGLFDTLDTVPQMIALMLHEWLSGEWRSSMPGPDELPAELRALHERGQAAGDFAPDVPFEVSYAAIMGIVISTTVFVGRFAEFNPDVVPADRARQREVAIDQLLYGMSARRS</sequence>